<keyword evidence="8" id="KW-0472">Membrane</keyword>
<accession>A0A7G3B1B8</accession>
<evidence type="ECO:0000256" key="7">
    <source>
        <dbReference type="SAM" id="MobiDB-lite"/>
    </source>
</evidence>
<dbReference type="GO" id="GO:0005164">
    <property type="term" value="F:tumor necrosis factor receptor binding"/>
    <property type="evidence" value="ECO:0007669"/>
    <property type="project" value="InterPro"/>
</dbReference>
<dbReference type="Pfam" id="PF00229">
    <property type="entry name" value="TNF"/>
    <property type="match status" value="1"/>
</dbReference>
<dbReference type="PANTHER" id="PTHR15151:SF24">
    <property type="entry name" value="A PROLIFERATION-INDUCING LIGAND-LIKE PROTEIN-RELATED"/>
    <property type="match status" value="1"/>
</dbReference>
<dbReference type="EMBL" id="GITU01009641">
    <property type="protein sequence ID" value="MBC1178344.1"/>
    <property type="molecule type" value="Transcribed_RNA"/>
</dbReference>
<dbReference type="GO" id="GO:0005615">
    <property type="term" value="C:extracellular space"/>
    <property type="evidence" value="ECO:0007669"/>
    <property type="project" value="UniProtKB-KW"/>
</dbReference>
<keyword evidence="8" id="KW-1133">Transmembrane helix</keyword>
<evidence type="ECO:0000256" key="2">
    <source>
        <dbReference type="ARBA" id="ARBA00008670"/>
    </source>
</evidence>
<dbReference type="PROSITE" id="PS00251">
    <property type="entry name" value="THD_1"/>
    <property type="match status" value="1"/>
</dbReference>
<comment type="similarity">
    <text evidence="2">Belongs to the tumor necrosis factor family.</text>
</comment>
<dbReference type="GeneID" id="129792273"/>
<keyword evidence="6" id="KW-0325">Glycoprotein</keyword>
<keyword evidence="8" id="KW-0812">Transmembrane</keyword>
<dbReference type="GO" id="GO:0005125">
    <property type="term" value="F:cytokine activity"/>
    <property type="evidence" value="ECO:0007669"/>
    <property type="project" value="UniProtKB-KW"/>
</dbReference>
<dbReference type="GO" id="GO:0016020">
    <property type="term" value="C:membrane"/>
    <property type="evidence" value="ECO:0007669"/>
    <property type="project" value="InterPro"/>
</dbReference>
<feature type="region of interest" description="Disordered" evidence="7">
    <location>
        <begin position="213"/>
        <end position="241"/>
    </location>
</feature>
<dbReference type="InterPro" id="IPR006052">
    <property type="entry name" value="TNF_dom"/>
</dbReference>
<evidence type="ECO:0000256" key="1">
    <source>
        <dbReference type="ARBA" id="ARBA00004613"/>
    </source>
</evidence>
<evidence type="ECO:0000256" key="8">
    <source>
        <dbReference type="SAM" id="Phobius"/>
    </source>
</evidence>
<evidence type="ECO:0000256" key="5">
    <source>
        <dbReference type="ARBA" id="ARBA00023157"/>
    </source>
</evidence>
<evidence type="ECO:0000256" key="6">
    <source>
        <dbReference type="ARBA" id="ARBA00023180"/>
    </source>
</evidence>
<keyword evidence="3" id="KW-0202">Cytokine</keyword>
<dbReference type="SMART" id="SM00207">
    <property type="entry name" value="TNF"/>
    <property type="match status" value="1"/>
</dbReference>
<evidence type="ECO:0000256" key="4">
    <source>
        <dbReference type="ARBA" id="ARBA00022525"/>
    </source>
</evidence>
<dbReference type="InterPro" id="IPR051748">
    <property type="entry name" value="TNF_Ligand_Superfamily"/>
</dbReference>
<dbReference type="PANTHER" id="PTHR15151">
    <property type="entry name" value="PROTEIN EIGER"/>
    <property type="match status" value="1"/>
</dbReference>
<comment type="subcellular location">
    <subcellularLocation>
        <location evidence="1">Secreted</location>
    </subcellularLocation>
</comment>
<dbReference type="PROSITE" id="PS50049">
    <property type="entry name" value="THD_2"/>
    <property type="match status" value="1"/>
</dbReference>
<keyword evidence="5" id="KW-1015">Disulfide bond</keyword>
<feature type="compositionally biased region" description="Basic and acidic residues" evidence="7">
    <location>
        <begin position="213"/>
        <end position="222"/>
    </location>
</feature>
<dbReference type="SUPFAM" id="SSF49842">
    <property type="entry name" value="TNF-like"/>
    <property type="match status" value="1"/>
</dbReference>
<evidence type="ECO:0000313" key="10">
    <source>
        <dbReference type="EMBL" id="MBC1178344.1"/>
    </source>
</evidence>
<dbReference type="RefSeq" id="XP_055687139.1">
    <property type="nucleotide sequence ID" value="XM_055831164.1"/>
</dbReference>
<organism evidence="10">
    <name type="scientific">Lutzomyia longipalpis</name>
    <name type="common">Sand fly</name>
    <dbReference type="NCBI Taxonomy" id="7200"/>
    <lineage>
        <taxon>Eukaryota</taxon>
        <taxon>Metazoa</taxon>
        <taxon>Ecdysozoa</taxon>
        <taxon>Arthropoda</taxon>
        <taxon>Hexapoda</taxon>
        <taxon>Insecta</taxon>
        <taxon>Pterygota</taxon>
        <taxon>Neoptera</taxon>
        <taxon>Endopterygota</taxon>
        <taxon>Diptera</taxon>
        <taxon>Nematocera</taxon>
        <taxon>Psychodoidea</taxon>
        <taxon>Psychodidae</taxon>
        <taxon>Lutzomyia</taxon>
        <taxon>Lutzomyia</taxon>
    </lineage>
</organism>
<protein>
    <submittedName>
        <fullName evidence="10">Putative tumor necrosis factor</fullName>
    </submittedName>
</protein>
<proteinExistence type="inferred from homology"/>
<dbReference type="VEuPathDB" id="VectorBase:LLONM1_007582"/>
<feature type="region of interest" description="Disordered" evidence="7">
    <location>
        <begin position="475"/>
        <end position="497"/>
    </location>
</feature>
<dbReference type="Gene3D" id="2.60.120.40">
    <property type="match status" value="1"/>
</dbReference>
<dbReference type="AlphaFoldDB" id="A0A7G3B1B8"/>
<dbReference type="InterPro" id="IPR008983">
    <property type="entry name" value="Tumour_necrosis_fac-like_dom"/>
</dbReference>
<dbReference type="OrthoDB" id="6159739at2759"/>
<name>A0A7G3B1B8_LUTLO</name>
<feature type="transmembrane region" description="Helical" evidence="8">
    <location>
        <begin position="28"/>
        <end position="48"/>
    </location>
</feature>
<dbReference type="CTD" id="36054"/>
<evidence type="ECO:0000256" key="3">
    <source>
        <dbReference type="ARBA" id="ARBA00022514"/>
    </source>
</evidence>
<dbReference type="KEGG" id="lll:129792273"/>
<feature type="compositionally biased region" description="Basic and acidic residues" evidence="7">
    <location>
        <begin position="488"/>
        <end position="497"/>
    </location>
</feature>
<dbReference type="GO" id="GO:0006955">
    <property type="term" value="P:immune response"/>
    <property type="evidence" value="ECO:0007669"/>
    <property type="project" value="InterPro"/>
</dbReference>
<sequence>MTTDSLKSFITLPTTTIYGRQRSENTKFILLSSFVLIFSIGISSYVIWSSIRMTELRDELNGLRGKLEDLRKRMGLDLLDDLHDFEEAHELPKHHQGFLEDFGNSVDELDDEDYSIDDLEMDDDDDTENMREGSGIFKMFPDDEEYDNESIYDEIRKSRKPRAIPPHEGVPVVEESYALRRNRTNTPADEMVMNVLLNRNQSPKLKYDWGQKKRWAGNERRPPNSIHRRPPRRYQSLSASPTQFVDKDVTLTIRESDTNPQKELNIRHRNHHHLNTQPNLQEHVAAPEQRVYRRQFANSGERKKKSHGNKSRTIAIHYEGDESKYRLLTPHHYKKDNALLHHVTGNYDYWKPSTWAVEAGMENYFTLEEGGVTVKESGVYLIYAQIYYNDKRDSYSFTIRRNGNPILLCEVTSRNDHSHSNHDTQNKNTCYTSGVAFLQADDRIQVKSGENQHYVLFHPHTSFFGLIRLGGPASHHAPNSAPGTNLISHEDSRRIYS</sequence>
<feature type="domain" description="THD" evidence="9">
    <location>
        <begin position="314"/>
        <end position="469"/>
    </location>
</feature>
<evidence type="ECO:0000259" key="9">
    <source>
        <dbReference type="PROSITE" id="PS50049"/>
    </source>
</evidence>
<keyword evidence="4" id="KW-0964">Secreted</keyword>
<dbReference type="InterPro" id="IPR021184">
    <property type="entry name" value="TNF_CS"/>
</dbReference>
<reference evidence="10" key="1">
    <citation type="journal article" date="2020" name="BMC">
        <title>Leishmania infection induces a limited differential gene expression in the sand fly midgut.</title>
        <authorList>
            <person name="Coutinho-Abreu I.V."/>
            <person name="Serafim T.D."/>
            <person name="Meneses C."/>
            <person name="Kamhawi S."/>
            <person name="Oliveira F."/>
            <person name="Valenzuela J.G."/>
        </authorList>
    </citation>
    <scope>NUCLEOTIDE SEQUENCE</scope>
    <source>
        <strain evidence="10">Jacobina</strain>
        <tissue evidence="10">Midgut</tissue>
    </source>
</reference>